<keyword evidence="2" id="KW-1185">Reference proteome</keyword>
<evidence type="ECO:0000313" key="2">
    <source>
        <dbReference type="Proteomes" id="UP000009319"/>
    </source>
</evidence>
<dbReference type="AlphaFoldDB" id="K0Q627"/>
<comment type="caution">
    <text evidence="1">The sequence shown here is derived from an EMBL/GenBank/DDBJ whole genome shotgun (WGS) entry which is preliminary data.</text>
</comment>
<name>K0Q627_9HYPH</name>
<dbReference type="STRING" id="1211777.BN77_p10374"/>
<sequence length="86" mass="9682">MHAQCPNPRYWARCATLTDIVGQDRRRMTTLATHQVGRGNELSLTRFATAKLLIGLPLLNMILVGQSRKHKACFVGGDHWRDPSLI</sequence>
<accession>K0Q627</accession>
<dbReference type="HOGENOM" id="CLU_2495732_0_0_5"/>
<dbReference type="Proteomes" id="UP000009319">
    <property type="component" value="Unassembled WGS sequence"/>
</dbReference>
<protein>
    <submittedName>
        <fullName evidence="1">Uncharacterized protein</fullName>
    </submittedName>
</protein>
<organism evidence="1 2">
    <name type="scientific">Rhizobium mesoamericanum STM3625</name>
    <dbReference type="NCBI Taxonomy" id="1211777"/>
    <lineage>
        <taxon>Bacteria</taxon>
        <taxon>Pseudomonadati</taxon>
        <taxon>Pseudomonadota</taxon>
        <taxon>Alphaproteobacteria</taxon>
        <taxon>Hyphomicrobiales</taxon>
        <taxon>Rhizobiaceae</taxon>
        <taxon>Rhizobium/Agrobacterium group</taxon>
        <taxon>Rhizobium</taxon>
    </lineage>
</organism>
<reference evidence="1 2" key="1">
    <citation type="journal article" date="2013" name="Genome Announc.">
        <title>Draft Genome Sequence of Rhizobium mesoamericanum STM3625, a Nitrogen-Fixing Symbiont of Mimosa pudica Isolated in French Guiana (South America).</title>
        <authorList>
            <person name="Moulin L."/>
            <person name="Mornico D."/>
            <person name="Melkonian R."/>
            <person name="Klonowska A."/>
        </authorList>
    </citation>
    <scope>NUCLEOTIDE SEQUENCE [LARGE SCALE GENOMIC DNA]</scope>
    <source>
        <strain evidence="1 2">STM3625</strain>
    </source>
</reference>
<proteinExistence type="predicted"/>
<dbReference type="EMBL" id="CANI01000043">
    <property type="protein sequence ID" value="CCM79129.1"/>
    <property type="molecule type" value="Genomic_DNA"/>
</dbReference>
<gene>
    <name evidence="1" type="ORF">BN77_p10374</name>
</gene>
<evidence type="ECO:0000313" key="1">
    <source>
        <dbReference type="EMBL" id="CCM79129.1"/>
    </source>
</evidence>